<feature type="transmembrane region" description="Helical" evidence="1">
    <location>
        <begin position="35"/>
        <end position="56"/>
    </location>
</feature>
<organism evidence="2 3">
    <name type="scientific">Nocardia transvalensis</name>
    <dbReference type="NCBI Taxonomy" id="37333"/>
    <lineage>
        <taxon>Bacteria</taxon>
        <taxon>Bacillati</taxon>
        <taxon>Actinomycetota</taxon>
        <taxon>Actinomycetes</taxon>
        <taxon>Mycobacteriales</taxon>
        <taxon>Nocardiaceae</taxon>
        <taxon>Nocardia</taxon>
    </lineage>
</organism>
<dbReference type="Proteomes" id="UP000540412">
    <property type="component" value="Unassembled WGS sequence"/>
</dbReference>
<feature type="transmembrane region" description="Helical" evidence="1">
    <location>
        <begin position="6"/>
        <end position="23"/>
    </location>
</feature>
<keyword evidence="3" id="KW-1185">Reference proteome</keyword>
<evidence type="ECO:0000313" key="3">
    <source>
        <dbReference type="Proteomes" id="UP000540412"/>
    </source>
</evidence>
<dbReference type="AlphaFoldDB" id="A0A7W9ULK6"/>
<dbReference type="InterPro" id="IPR025333">
    <property type="entry name" value="DUF4239"/>
</dbReference>
<dbReference type="EMBL" id="JACHIT010000002">
    <property type="protein sequence ID" value="MBB5917462.1"/>
    <property type="molecule type" value="Genomic_DNA"/>
</dbReference>
<comment type="caution">
    <text evidence="2">The sequence shown here is derived from an EMBL/GenBank/DDBJ whole genome shotgun (WGS) entry which is preliminary data.</text>
</comment>
<evidence type="ECO:0000256" key="1">
    <source>
        <dbReference type="SAM" id="Phobius"/>
    </source>
</evidence>
<evidence type="ECO:0000313" key="2">
    <source>
        <dbReference type="EMBL" id="MBB5917462.1"/>
    </source>
</evidence>
<accession>A0A7W9ULK6</accession>
<keyword evidence="1" id="KW-0472">Membrane</keyword>
<keyword evidence="1" id="KW-1133">Transmembrane helix</keyword>
<proteinExistence type="predicted"/>
<name>A0A7W9ULK6_9NOCA</name>
<gene>
    <name evidence="2" type="ORF">BJY24_006374</name>
</gene>
<feature type="transmembrane region" description="Helical" evidence="1">
    <location>
        <begin position="174"/>
        <end position="196"/>
    </location>
</feature>
<reference evidence="2 3" key="1">
    <citation type="submission" date="2020-08" db="EMBL/GenBank/DDBJ databases">
        <title>Sequencing the genomes of 1000 actinobacteria strains.</title>
        <authorList>
            <person name="Klenk H.-P."/>
        </authorList>
    </citation>
    <scope>NUCLEOTIDE SEQUENCE [LARGE SCALE GENOMIC DNA]</scope>
    <source>
        <strain evidence="2 3">DSM 43582</strain>
    </source>
</reference>
<feature type="transmembrane region" description="Helical" evidence="1">
    <location>
        <begin position="203"/>
        <end position="223"/>
    </location>
</feature>
<keyword evidence="1" id="KW-0812">Transmembrane</keyword>
<dbReference type="RefSeq" id="WP_051162273.1">
    <property type="nucleotide sequence ID" value="NZ_JACHIT010000002.1"/>
</dbReference>
<sequence length="249" mass="27376">MVWAWTAVFIPAIVLIVGATVLRRWMKRGAEHNDVAGSVFQGIGGLYAVLLAFIVVNEWNSLQEASTNTFAEANDLGALYWDARALPPDLGRDLEATTKQYARVVIDQEWPLLGDGGYSPRATELVYRMRDEINALPADSPRAQSVFEHALTKVNDLESARRERLSENGHNVSATLWVALAVGAVVTVGFTFLFGLPRFWSHLMIAGSLATLVALALILILMLDQPFAGVMAVEPEAFDIFLRGLPPQR</sequence>
<protein>
    <submittedName>
        <fullName evidence="2">Fumarate reductase subunit D</fullName>
    </submittedName>
</protein>
<dbReference type="Pfam" id="PF14023">
    <property type="entry name" value="Bestrophin-like"/>
    <property type="match status" value="1"/>
</dbReference>